<feature type="transmembrane region" description="Helical" evidence="1">
    <location>
        <begin position="105"/>
        <end position="125"/>
    </location>
</feature>
<keyword evidence="1" id="KW-1133">Transmembrane helix</keyword>
<keyword evidence="1" id="KW-0472">Membrane</keyword>
<dbReference type="EMBL" id="UYYG01000020">
    <property type="protein sequence ID" value="VDN51436.1"/>
    <property type="molecule type" value="Genomic_DNA"/>
</dbReference>
<accession>A0A0N4UH03</accession>
<protein>
    <submittedName>
        <fullName evidence="5">MARVEL domain-containing protein</fullName>
    </submittedName>
</protein>
<keyword evidence="1" id="KW-0812">Transmembrane</keyword>
<feature type="transmembrane region" description="Helical" evidence="1">
    <location>
        <begin position="70"/>
        <end position="93"/>
    </location>
</feature>
<name>A0A0N4UH03_DRAME</name>
<feature type="transmembrane region" description="Helical" evidence="1">
    <location>
        <begin position="41"/>
        <end position="64"/>
    </location>
</feature>
<gene>
    <name evidence="2" type="ORF">DME_LOCUS1409</name>
</gene>
<proteinExistence type="predicted"/>
<dbReference type="WBParaSite" id="DME_0000679501-mRNA-1">
    <property type="protein sequence ID" value="DME_0000679501-mRNA-1"/>
    <property type="gene ID" value="DME_0000679501"/>
</dbReference>
<dbReference type="Proteomes" id="UP000038040">
    <property type="component" value="Unplaced"/>
</dbReference>
<dbReference type="OrthoDB" id="5772927at2759"/>
<evidence type="ECO:0000313" key="3">
    <source>
        <dbReference type="Proteomes" id="UP000038040"/>
    </source>
</evidence>
<evidence type="ECO:0000256" key="1">
    <source>
        <dbReference type="SAM" id="Phobius"/>
    </source>
</evidence>
<reference evidence="2 4" key="2">
    <citation type="submission" date="2018-11" db="EMBL/GenBank/DDBJ databases">
        <authorList>
            <consortium name="Pathogen Informatics"/>
        </authorList>
    </citation>
    <scope>NUCLEOTIDE SEQUENCE [LARGE SCALE GENOMIC DNA]</scope>
</reference>
<evidence type="ECO:0000313" key="2">
    <source>
        <dbReference type="EMBL" id="VDN51436.1"/>
    </source>
</evidence>
<feature type="transmembrane region" description="Helical" evidence="1">
    <location>
        <begin position="145"/>
        <end position="167"/>
    </location>
</feature>
<evidence type="ECO:0000313" key="5">
    <source>
        <dbReference type="WBParaSite" id="DME_0000679501-mRNA-1"/>
    </source>
</evidence>
<reference evidence="5" key="1">
    <citation type="submission" date="2017-02" db="UniProtKB">
        <authorList>
            <consortium name="WormBaseParasite"/>
        </authorList>
    </citation>
    <scope>IDENTIFICATION</scope>
</reference>
<dbReference type="AlphaFoldDB" id="A0A0N4UH03"/>
<evidence type="ECO:0000313" key="4">
    <source>
        <dbReference type="Proteomes" id="UP000274756"/>
    </source>
</evidence>
<dbReference type="Proteomes" id="UP000274756">
    <property type="component" value="Unassembled WGS sequence"/>
</dbReference>
<keyword evidence="4" id="KW-1185">Reference proteome</keyword>
<organism evidence="3 5">
    <name type="scientific">Dracunculus medinensis</name>
    <name type="common">Guinea worm</name>
    <dbReference type="NCBI Taxonomy" id="318479"/>
    <lineage>
        <taxon>Eukaryota</taxon>
        <taxon>Metazoa</taxon>
        <taxon>Ecdysozoa</taxon>
        <taxon>Nematoda</taxon>
        <taxon>Chromadorea</taxon>
        <taxon>Rhabditida</taxon>
        <taxon>Spirurina</taxon>
        <taxon>Dracunculoidea</taxon>
        <taxon>Dracunculidae</taxon>
        <taxon>Dracunculus</taxon>
    </lineage>
</organism>
<sequence>MQCPSSSDKGKKSPQSDIFIYNENGDYYMVPTLCKLFHYRIAAIICSIVEVMLLAIFVIIFLRLDFNKNMMQIGITFTLVIYGIASQQANYLLPQLLIMSVEISILLILATISIISMSMGIQTTYKLFGMFINVRDIENSLGPIWPFNMAILSFFSAAMIIWFHTIVHGAYDYLLDKNYFTRESLTELSKK</sequence>